<dbReference type="AlphaFoldDB" id="A0A1I4WV62"/>
<dbReference type="PROSITE" id="PS51077">
    <property type="entry name" value="HTH_ICLR"/>
    <property type="match status" value="1"/>
</dbReference>
<evidence type="ECO:0000256" key="2">
    <source>
        <dbReference type="ARBA" id="ARBA00023125"/>
    </source>
</evidence>
<dbReference type="InterPro" id="IPR014757">
    <property type="entry name" value="Tscrpt_reg_IclR_C"/>
</dbReference>
<reference evidence="6 7" key="1">
    <citation type="submission" date="2016-10" db="EMBL/GenBank/DDBJ databases">
        <authorList>
            <person name="de Groot N.N."/>
        </authorList>
    </citation>
    <scope>NUCLEOTIDE SEQUENCE [LARGE SCALE GENOMIC DNA]</scope>
    <source>
        <strain evidence="6 7">CGMCC 4.1877</strain>
    </source>
</reference>
<dbReference type="GO" id="GO:0003677">
    <property type="term" value="F:DNA binding"/>
    <property type="evidence" value="ECO:0007669"/>
    <property type="project" value="UniProtKB-KW"/>
</dbReference>
<proteinExistence type="predicted"/>
<dbReference type="InterPro" id="IPR005471">
    <property type="entry name" value="Tscrpt_reg_IclR_N"/>
</dbReference>
<evidence type="ECO:0000313" key="7">
    <source>
        <dbReference type="Proteomes" id="UP000199614"/>
    </source>
</evidence>
<dbReference type="PANTHER" id="PTHR30136:SF24">
    <property type="entry name" value="HTH-TYPE TRANSCRIPTIONAL REPRESSOR ALLR"/>
    <property type="match status" value="1"/>
</dbReference>
<name>A0A1I4WV62_PSUAM</name>
<evidence type="ECO:0000259" key="5">
    <source>
        <dbReference type="PROSITE" id="PS51078"/>
    </source>
</evidence>
<evidence type="ECO:0000313" key="6">
    <source>
        <dbReference type="EMBL" id="SFN17698.1"/>
    </source>
</evidence>
<keyword evidence="3" id="KW-0804">Transcription</keyword>
<keyword evidence="1" id="KW-0805">Transcription regulation</keyword>
<dbReference type="Pfam" id="PF09339">
    <property type="entry name" value="HTH_IclR"/>
    <property type="match status" value="1"/>
</dbReference>
<organism evidence="6 7">
    <name type="scientific">Pseudonocardia ammonioxydans</name>
    <dbReference type="NCBI Taxonomy" id="260086"/>
    <lineage>
        <taxon>Bacteria</taxon>
        <taxon>Bacillati</taxon>
        <taxon>Actinomycetota</taxon>
        <taxon>Actinomycetes</taxon>
        <taxon>Pseudonocardiales</taxon>
        <taxon>Pseudonocardiaceae</taxon>
        <taxon>Pseudonocardia</taxon>
    </lineage>
</organism>
<evidence type="ECO:0000256" key="3">
    <source>
        <dbReference type="ARBA" id="ARBA00023163"/>
    </source>
</evidence>
<dbReference type="GO" id="GO:0003700">
    <property type="term" value="F:DNA-binding transcription factor activity"/>
    <property type="evidence" value="ECO:0007669"/>
    <property type="project" value="TreeGrafter"/>
</dbReference>
<dbReference type="PANTHER" id="PTHR30136">
    <property type="entry name" value="HELIX-TURN-HELIX TRANSCRIPTIONAL REGULATOR, ICLR FAMILY"/>
    <property type="match status" value="1"/>
</dbReference>
<dbReference type="PROSITE" id="PS51078">
    <property type="entry name" value="ICLR_ED"/>
    <property type="match status" value="1"/>
</dbReference>
<protein>
    <submittedName>
        <fullName evidence="6">Transcriptional regulator, IclR family</fullName>
    </submittedName>
</protein>
<dbReference type="InterPro" id="IPR036388">
    <property type="entry name" value="WH-like_DNA-bd_sf"/>
</dbReference>
<dbReference type="OrthoDB" id="5242615at2"/>
<keyword evidence="2" id="KW-0238">DNA-binding</keyword>
<evidence type="ECO:0000259" key="4">
    <source>
        <dbReference type="PROSITE" id="PS51077"/>
    </source>
</evidence>
<dbReference type="Gene3D" id="1.10.10.10">
    <property type="entry name" value="Winged helix-like DNA-binding domain superfamily/Winged helix DNA-binding domain"/>
    <property type="match status" value="1"/>
</dbReference>
<dbReference type="InterPro" id="IPR050707">
    <property type="entry name" value="HTH_MetabolicPath_Reg"/>
</dbReference>
<dbReference type="GO" id="GO:0045892">
    <property type="term" value="P:negative regulation of DNA-templated transcription"/>
    <property type="evidence" value="ECO:0007669"/>
    <property type="project" value="TreeGrafter"/>
</dbReference>
<gene>
    <name evidence="6" type="ORF">SAMN05216207_1009134</name>
</gene>
<dbReference type="SUPFAM" id="SSF55781">
    <property type="entry name" value="GAF domain-like"/>
    <property type="match status" value="1"/>
</dbReference>
<keyword evidence="7" id="KW-1185">Reference proteome</keyword>
<dbReference type="EMBL" id="FOUY01000009">
    <property type="protein sequence ID" value="SFN17698.1"/>
    <property type="molecule type" value="Genomic_DNA"/>
</dbReference>
<dbReference type="SUPFAM" id="SSF46785">
    <property type="entry name" value="Winged helix' DNA-binding domain"/>
    <property type="match status" value="1"/>
</dbReference>
<feature type="domain" description="HTH iclR-type" evidence="4">
    <location>
        <begin position="11"/>
        <end position="73"/>
    </location>
</feature>
<feature type="domain" description="IclR-ED" evidence="5">
    <location>
        <begin position="74"/>
        <end position="256"/>
    </location>
</feature>
<dbReference type="InterPro" id="IPR029016">
    <property type="entry name" value="GAF-like_dom_sf"/>
</dbReference>
<dbReference type="InterPro" id="IPR036390">
    <property type="entry name" value="WH_DNA-bd_sf"/>
</dbReference>
<dbReference type="Pfam" id="PF01614">
    <property type="entry name" value="IclR_C"/>
    <property type="match status" value="1"/>
</dbReference>
<dbReference type="Proteomes" id="UP000199614">
    <property type="component" value="Unassembled WGS sequence"/>
</dbReference>
<dbReference type="STRING" id="260086.SAMN05216207_1009134"/>
<accession>A0A1I4WV62</accession>
<evidence type="ECO:0000256" key="1">
    <source>
        <dbReference type="ARBA" id="ARBA00023015"/>
    </source>
</evidence>
<dbReference type="SMART" id="SM00346">
    <property type="entry name" value="HTH_ICLR"/>
    <property type="match status" value="1"/>
</dbReference>
<dbReference type="Gene3D" id="3.30.450.40">
    <property type="match status" value="1"/>
</dbReference>
<sequence length="264" mass="26964">MSGTGDAVAGGSGLRRALRLLEAVAEAGDGVTAKALARRLELPLPTTYRLLGTLVEEGYLVRLHAVRGYGLGYGVVGLYRGMTERMVPPEPAREILAELHTRVGAAAVLAVLRACDVVVAHTETCAAHPGPGATTGEPIPAHATAPGKALLAGLDPGRLGEVLGTGGGRLDALTPHTLTDRRLLDRDLLRVRSAGVAVEVEEHARGRAGLAVAVPAAGATAALAVVVSRADFAGRRWELEQAVREAAGPLARHLAAVPGAAASG</sequence>